<dbReference type="SUPFAM" id="SSF57884">
    <property type="entry name" value="Ada DNA repair protein, N-terminal domain (N-Ada 10)"/>
    <property type="match status" value="1"/>
</dbReference>
<proteinExistence type="predicted"/>
<dbReference type="Proteomes" id="UP000177629">
    <property type="component" value="Unassembled WGS sequence"/>
</dbReference>
<protein>
    <recommendedName>
        <fullName evidence="4">Ada DNA repair metal-binding domain-containing protein</fullName>
    </recommendedName>
</protein>
<name>A0A1G2PIL7_9BACT</name>
<evidence type="ECO:0008006" key="4">
    <source>
        <dbReference type="Google" id="ProtNLM"/>
    </source>
</evidence>
<dbReference type="Gene3D" id="3.40.10.10">
    <property type="entry name" value="DNA Methylphosphotriester Repair Domain"/>
    <property type="match status" value="1"/>
</dbReference>
<evidence type="ECO:0000313" key="2">
    <source>
        <dbReference type="EMBL" id="OHA48156.1"/>
    </source>
</evidence>
<dbReference type="AlphaFoldDB" id="A0A1G2PIL7"/>
<evidence type="ECO:0000313" key="3">
    <source>
        <dbReference type="Proteomes" id="UP000177629"/>
    </source>
</evidence>
<evidence type="ECO:0000256" key="1">
    <source>
        <dbReference type="SAM" id="Phobius"/>
    </source>
</evidence>
<organism evidence="2 3">
    <name type="scientific">Candidatus Terrybacteria bacterium RIFCSPHIGHO2_01_FULL_48_17</name>
    <dbReference type="NCBI Taxonomy" id="1802362"/>
    <lineage>
        <taxon>Bacteria</taxon>
        <taxon>Candidatus Terryibacteriota</taxon>
    </lineage>
</organism>
<feature type="transmembrane region" description="Helical" evidence="1">
    <location>
        <begin position="23"/>
        <end position="44"/>
    </location>
</feature>
<dbReference type="InterPro" id="IPR035451">
    <property type="entry name" value="Ada-like_dom_sf"/>
</dbReference>
<reference evidence="2 3" key="1">
    <citation type="journal article" date="2016" name="Nat. Commun.">
        <title>Thousands of microbial genomes shed light on interconnected biogeochemical processes in an aquifer system.</title>
        <authorList>
            <person name="Anantharaman K."/>
            <person name="Brown C.T."/>
            <person name="Hug L.A."/>
            <person name="Sharon I."/>
            <person name="Castelle C.J."/>
            <person name="Probst A.J."/>
            <person name="Thomas B.C."/>
            <person name="Singh A."/>
            <person name="Wilkins M.J."/>
            <person name="Karaoz U."/>
            <person name="Brodie E.L."/>
            <person name="Williams K.H."/>
            <person name="Hubbard S.S."/>
            <person name="Banfield J.F."/>
        </authorList>
    </citation>
    <scope>NUCLEOTIDE SEQUENCE [LARGE SCALE GENOMIC DNA]</scope>
</reference>
<gene>
    <name evidence="2" type="ORF">A2806_00775</name>
</gene>
<sequence>MIQEFWENIKKAAEGGNEHRQDFLIGGGVVVLVLISFGLGRLSVLQNIPPEAISIETKSETSDTSEDAPSIYQIVASQQGSKYHLLNCPGAQQIKEDNKIFFSSEVEAERAGYEPAGNCPGLDKK</sequence>
<keyword evidence="1" id="KW-1133">Transmembrane helix</keyword>
<dbReference type="STRING" id="1802362.A2806_00775"/>
<dbReference type="EMBL" id="MHSS01000008">
    <property type="protein sequence ID" value="OHA48156.1"/>
    <property type="molecule type" value="Genomic_DNA"/>
</dbReference>
<comment type="caution">
    <text evidence="2">The sequence shown here is derived from an EMBL/GenBank/DDBJ whole genome shotgun (WGS) entry which is preliminary data.</text>
</comment>
<keyword evidence="1" id="KW-0812">Transmembrane</keyword>
<keyword evidence="1" id="KW-0472">Membrane</keyword>
<accession>A0A1G2PIL7</accession>